<sequence length="526" mass="57334">MSTGASIPKPADAVPRYVLEGRVVTLNSQDEVLERGRVLVRGSRIVAVEPSGGPLPEAFRDAPLIDTQGTLYPGLIDLHNHFVYDVLTLWRVPKRYLNRTQWPRHADYAPLISLPVRVLGGQAPSARAIVRYIEAKALLAGTTTGQGIRTRVSGGEALFRGAMRNIEEPRDDHLPAGSTRVMDLHDDAEDIESFRDALDSHAAYFYHLGEGVDDYAHRRYLDLAGHDLIQPSLVGIHSLGLQRPELDRMAGSGAKVVWSPFSNLLLYGQTLQVSDLLGAGVTFSLGCDWSPTGSKNLLQELKVARHEAARQGASLSSRTLVRSVTADAARVAGWQAQVGTLRANALADLLVIAGTGGDPYDTLISATEKHVRLVTVDGVARFGDRALMEPLAFDPTHPSETWTVDGAEKAFYLWAEDSPLNDLGFEAARALLEEAMADLPDFQRRMELAERQGVGPAPFTLVLDNEPQDVFATGPESSAFVTDVHRVAGRITLDAPTVGGPDYWELLAAQNNLDDTLKQQLRQDYA</sequence>
<dbReference type="InterPro" id="IPR006680">
    <property type="entry name" value="Amidohydro-rel"/>
</dbReference>
<evidence type="ECO:0000259" key="2">
    <source>
        <dbReference type="Pfam" id="PF01979"/>
    </source>
</evidence>
<reference evidence="3 4" key="1">
    <citation type="submission" date="2020-05" db="EMBL/GenBank/DDBJ databases">
        <authorList>
            <person name="Whitworth D."/>
        </authorList>
    </citation>
    <scope>NUCLEOTIDE SEQUENCE [LARGE SCALE GENOMIC DNA]</scope>
    <source>
        <strain evidence="3 4">CA046A</strain>
    </source>
</reference>
<feature type="domain" description="Amidohydrolase-related" evidence="2">
    <location>
        <begin position="198"/>
        <end position="378"/>
    </location>
</feature>
<dbReference type="Gene3D" id="3.20.20.140">
    <property type="entry name" value="Metal-dependent hydrolases"/>
    <property type="match status" value="2"/>
</dbReference>
<dbReference type="AlphaFoldDB" id="A0A7Y4JQL6"/>
<evidence type="ECO:0000313" key="3">
    <source>
        <dbReference type="EMBL" id="NOK09396.1"/>
    </source>
</evidence>
<protein>
    <submittedName>
        <fullName evidence="3">Amidohydrolase family protein</fullName>
    </submittedName>
</protein>
<dbReference type="SUPFAM" id="SSF51556">
    <property type="entry name" value="Metallo-dependent hydrolases"/>
    <property type="match status" value="1"/>
</dbReference>
<keyword evidence="1 3" id="KW-0378">Hydrolase</keyword>
<dbReference type="SUPFAM" id="SSF51338">
    <property type="entry name" value="Composite domain of metallo-dependent hydrolases"/>
    <property type="match status" value="1"/>
</dbReference>
<organism evidence="3 4">
    <name type="scientific">Corallococcus exercitus</name>
    <dbReference type="NCBI Taxonomy" id="2316736"/>
    <lineage>
        <taxon>Bacteria</taxon>
        <taxon>Pseudomonadati</taxon>
        <taxon>Myxococcota</taxon>
        <taxon>Myxococcia</taxon>
        <taxon>Myxococcales</taxon>
        <taxon>Cystobacterineae</taxon>
        <taxon>Myxococcaceae</taxon>
        <taxon>Corallococcus</taxon>
    </lineage>
</organism>
<dbReference type="InterPro" id="IPR032466">
    <property type="entry name" value="Metal_Hydrolase"/>
</dbReference>
<comment type="caution">
    <text evidence="3">The sequence shown here is derived from an EMBL/GenBank/DDBJ whole genome shotgun (WGS) entry which is preliminary data.</text>
</comment>
<gene>
    <name evidence="3" type="ORF">HNS30_10170</name>
</gene>
<dbReference type="Proteomes" id="UP000528460">
    <property type="component" value="Unassembled WGS sequence"/>
</dbReference>
<accession>A0A7Y4JQL6</accession>
<name>A0A7Y4JQL6_9BACT</name>
<dbReference type="InterPro" id="IPR050287">
    <property type="entry name" value="MTA/SAH_deaminase"/>
</dbReference>
<dbReference type="RefSeq" id="WP_171413590.1">
    <property type="nucleotide sequence ID" value="NZ_JABFJW010000059.1"/>
</dbReference>
<evidence type="ECO:0000256" key="1">
    <source>
        <dbReference type="ARBA" id="ARBA00022801"/>
    </source>
</evidence>
<dbReference type="PANTHER" id="PTHR43794:SF11">
    <property type="entry name" value="AMIDOHYDROLASE-RELATED DOMAIN-CONTAINING PROTEIN"/>
    <property type="match status" value="1"/>
</dbReference>
<dbReference type="PANTHER" id="PTHR43794">
    <property type="entry name" value="AMINOHYDROLASE SSNA-RELATED"/>
    <property type="match status" value="1"/>
</dbReference>
<dbReference type="GO" id="GO:0016810">
    <property type="term" value="F:hydrolase activity, acting on carbon-nitrogen (but not peptide) bonds"/>
    <property type="evidence" value="ECO:0007669"/>
    <property type="project" value="InterPro"/>
</dbReference>
<dbReference type="InterPro" id="IPR011059">
    <property type="entry name" value="Metal-dep_hydrolase_composite"/>
</dbReference>
<proteinExistence type="predicted"/>
<dbReference type="Pfam" id="PF01979">
    <property type="entry name" value="Amidohydro_1"/>
    <property type="match status" value="1"/>
</dbReference>
<evidence type="ECO:0000313" key="4">
    <source>
        <dbReference type="Proteomes" id="UP000528460"/>
    </source>
</evidence>
<dbReference type="Gene3D" id="2.30.40.10">
    <property type="entry name" value="Urease, subunit C, domain 1"/>
    <property type="match status" value="2"/>
</dbReference>
<dbReference type="EMBL" id="JABFJW010000059">
    <property type="protein sequence ID" value="NOK09396.1"/>
    <property type="molecule type" value="Genomic_DNA"/>
</dbReference>